<sequence>MGWMEFDTSLDRSTIIDHCLALLGWMPSFSKWVNQLLQVAQKCQNTIADSGSDGVSQQDLQSNSNIGIEKLSSGCYCPELQMQKMQDMDQMATILGLPTDRNTLDKLLSLNPRLNSQMRNNPYLVYQGALSGGVVLLQQSNHNPSLLTFQSSNYAEFTDQWLFKYPDPAAAMARFGNNASVGGTAATVNAVKNSASPTPSRSNRFKAASNRDSFAVGGNNGFNQKTTNLLRNFHLPEVMIPDIGHEFPEIGFFSSDLDDYGFNWKG</sequence>
<accession>A0ACB7ZKA8</accession>
<name>A0ACB7ZKA8_9ERIC</name>
<comment type="caution">
    <text evidence="1">The sequence shown here is derived from an EMBL/GenBank/DDBJ whole genome shotgun (WGS) entry which is preliminary data.</text>
</comment>
<protein>
    <submittedName>
        <fullName evidence="1">Uncharacterized protein</fullName>
    </submittedName>
</protein>
<organism evidence="1 2">
    <name type="scientific">Vaccinium darrowii</name>
    <dbReference type="NCBI Taxonomy" id="229202"/>
    <lineage>
        <taxon>Eukaryota</taxon>
        <taxon>Viridiplantae</taxon>
        <taxon>Streptophyta</taxon>
        <taxon>Embryophyta</taxon>
        <taxon>Tracheophyta</taxon>
        <taxon>Spermatophyta</taxon>
        <taxon>Magnoliopsida</taxon>
        <taxon>eudicotyledons</taxon>
        <taxon>Gunneridae</taxon>
        <taxon>Pentapetalae</taxon>
        <taxon>asterids</taxon>
        <taxon>Ericales</taxon>
        <taxon>Ericaceae</taxon>
        <taxon>Vaccinioideae</taxon>
        <taxon>Vaccinieae</taxon>
        <taxon>Vaccinium</taxon>
    </lineage>
</organism>
<dbReference type="EMBL" id="CM037159">
    <property type="protein sequence ID" value="KAH7866317.1"/>
    <property type="molecule type" value="Genomic_DNA"/>
</dbReference>
<gene>
    <name evidence="1" type="ORF">Vadar_018751</name>
</gene>
<proteinExistence type="predicted"/>
<evidence type="ECO:0000313" key="1">
    <source>
        <dbReference type="EMBL" id="KAH7866317.1"/>
    </source>
</evidence>
<dbReference type="Proteomes" id="UP000828048">
    <property type="component" value="Chromosome 9"/>
</dbReference>
<evidence type="ECO:0000313" key="2">
    <source>
        <dbReference type="Proteomes" id="UP000828048"/>
    </source>
</evidence>
<reference evidence="1 2" key="1">
    <citation type="journal article" date="2021" name="Hortic Res">
        <title>High-quality reference genome and annotation aids understanding of berry development for evergreen blueberry (Vaccinium darrowii).</title>
        <authorList>
            <person name="Yu J."/>
            <person name="Hulse-Kemp A.M."/>
            <person name="Babiker E."/>
            <person name="Staton M."/>
        </authorList>
    </citation>
    <scope>NUCLEOTIDE SEQUENCE [LARGE SCALE GENOMIC DNA]</scope>
    <source>
        <strain evidence="2">cv. NJ 8807/NJ 8810</strain>
        <tissue evidence="1">Young leaf</tissue>
    </source>
</reference>
<keyword evidence="2" id="KW-1185">Reference proteome</keyword>